<dbReference type="KEGG" id="lhf:JCM16775_1020"/>
<feature type="transmembrane region" description="Helical" evidence="1">
    <location>
        <begin position="41"/>
        <end position="63"/>
    </location>
</feature>
<dbReference type="RefSeq" id="WP_026746544.1">
    <property type="nucleotide sequence ID" value="NZ_AP019823.1"/>
</dbReference>
<dbReference type="AlphaFoldDB" id="A0A510JG58"/>
<keyword evidence="3" id="KW-1185">Reference proteome</keyword>
<feature type="transmembrane region" description="Helical" evidence="1">
    <location>
        <begin position="72"/>
        <end position="95"/>
    </location>
</feature>
<keyword evidence="1" id="KW-0812">Transmembrane</keyword>
<protein>
    <submittedName>
        <fullName evidence="2">Uncharacterized protein</fullName>
    </submittedName>
</protein>
<organism evidence="2 3">
    <name type="scientific">Leptotrichia hofstadii</name>
    <dbReference type="NCBI Taxonomy" id="157688"/>
    <lineage>
        <taxon>Bacteria</taxon>
        <taxon>Fusobacteriati</taxon>
        <taxon>Fusobacteriota</taxon>
        <taxon>Fusobacteriia</taxon>
        <taxon>Fusobacteriales</taxon>
        <taxon>Leptotrichiaceae</taxon>
        <taxon>Leptotrichia</taxon>
    </lineage>
</organism>
<dbReference type="EMBL" id="AP019823">
    <property type="protein sequence ID" value="BBM38312.1"/>
    <property type="molecule type" value="Genomic_DNA"/>
</dbReference>
<reference evidence="2 3" key="1">
    <citation type="submission" date="2019-07" db="EMBL/GenBank/DDBJ databases">
        <title>Complete Genome Sequence of Leptotrichia hofstadii Strain JCM16775.</title>
        <authorList>
            <person name="Watanabe S."/>
            <person name="Cui L."/>
        </authorList>
    </citation>
    <scope>NUCLEOTIDE SEQUENCE [LARGE SCALE GENOMIC DNA]</scope>
    <source>
        <strain evidence="2 3">JCM16775</strain>
    </source>
</reference>
<proteinExistence type="predicted"/>
<accession>A0A510JG58</accession>
<feature type="transmembrane region" description="Helical" evidence="1">
    <location>
        <begin position="107"/>
        <end position="137"/>
    </location>
</feature>
<evidence type="ECO:0000313" key="3">
    <source>
        <dbReference type="Proteomes" id="UP000321892"/>
    </source>
</evidence>
<feature type="transmembrane region" description="Helical" evidence="1">
    <location>
        <begin position="12"/>
        <end position="29"/>
    </location>
</feature>
<dbReference type="Proteomes" id="UP000321892">
    <property type="component" value="Chromosome"/>
</dbReference>
<evidence type="ECO:0000313" key="2">
    <source>
        <dbReference type="EMBL" id="BBM38312.1"/>
    </source>
</evidence>
<gene>
    <name evidence="2" type="ORF">JCM16775_1020</name>
</gene>
<keyword evidence="1" id="KW-0472">Membrane</keyword>
<keyword evidence="1" id="KW-1133">Transmembrane helix</keyword>
<evidence type="ECO:0000256" key="1">
    <source>
        <dbReference type="SAM" id="Phobius"/>
    </source>
</evidence>
<sequence length="148" mass="16822">MKKIILRSSYFVHLLCFNVLASILLPELLESVLSSFKIDETAYFGISYLLLALLNIFLSYFYAKARIGKKALIILTIVGVVIKILIFFVWVQIIFSDPSLGDDKAGIFIIFIIYGYFAYVGSLDVIFLIGLGVNLLIRRKNERKKLDS</sequence>
<name>A0A510JG58_9FUSO</name>
<dbReference type="OrthoDB" id="82438at2"/>